<gene>
    <name evidence="1" type="ORF">D9R14_17105</name>
</gene>
<sequence>MCACEPGDLSERTAFDPGLMEPARALAARLGHQPPEEAWLVFFGLKGGAIAWSDLCVVKQSYDRAVRMMRMRHATRRPRGLLACEAIPGMVFQHEVDFA</sequence>
<dbReference type="RefSeq" id="WP_121624565.1">
    <property type="nucleotide sequence ID" value="NZ_JACIIW010000011.1"/>
</dbReference>
<accession>A0A3L7A476</accession>
<organism evidence="1 2">
    <name type="scientific">Xanthobacter tagetidis</name>
    <dbReference type="NCBI Taxonomy" id="60216"/>
    <lineage>
        <taxon>Bacteria</taxon>
        <taxon>Pseudomonadati</taxon>
        <taxon>Pseudomonadota</taxon>
        <taxon>Alphaproteobacteria</taxon>
        <taxon>Hyphomicrobiales</taxon>
        <taxon>Xanthobacteraceae</taxon>
        <taxon>Xanthobacter</taxon>
    </lineage>
</organism>
<reference evidence="1 2" key="1">
    <citation type="submission" date="2018-10" db="EMBL/GenBank/DDBJ databases">
        <title>Xanthobacter tagetidis genome sequencing and assembly.</title>
        <authorList>
            <person name="Maclea K.S."/>
            <person name="Goen A.E."/>
            <person name="Fatima S.A."/>
        </authorList>
    </citation>
    <scope>NUCLEOTIDE SEQUENCE [LARGE SCALE GENOMIC DNA]</scope>
    <source>
        <strain evidence="1 2">ATCC 700314</strain>
    </source>
</reference>
<evidence type="ECO:0000313" key="2">
    <source>
        <dbReference type="Proteomes" id="UP000269692"/>
    </source>
</evidence>
<dbReference type="AlphaFoldDB" id="A0A3L7A476"/>
<name>A0A3L7A476_9HYPH</name>
<protein>
    <submittedName>
        <fullName evidence="1">Uncharacterized protein</fullName>
    </submittedName>
</protein>
<evidence type="ECO:0000313" key="1">
    <source>
        <dbReference type="EMBL" id="RLP75099.1"/>
    </source>
</evidence>
<dbReference type="EMBL" id="RCTF01000016">
    <property type="protein sequence ID" value="RLP75099.1"/>
    <property type="molecule type" value="Genomic_DNA"/>
</dbReference>
<comment type="caution">
    <text evidence="1">The sequence shown here is derived from an EMBL/GenBank/DDBJ whole genome shotgun (WGS) entry which is preliminary data.</text>
</comment>
<proteinExistence type="predicted"/>
<keyword evidence="2" id="KW-1185">Reference proteome</keyword>
<dbReference type="Proteomes" id="UP000269692">
    <property type="component" value="Unassembled WGS sequence"/>
</dbReference>